<proteinExistence type="predicted"/>
<name>A0A9N9T1U6_DIABA</name>
<keyword evidence="2" id="KW-1185">Reference proteome</keyword>
<organism evidence="1 2">
    <name type="scientific">Diabrotica balteata</name>
    <name type="common">Banded cucumber beetle</name>
    <dbReference type="NCBI Taxonomy" id="107213"/>
    <lineage>
        <taxon>Eukaryota</taxon>
        <taxon>Metazoa</taxon>
        <taxon>Ecdysozoa</taxon>
        <taxon>Arthropoda</taxon>
        <taxon>Hexapoda</taxon>
        <taxon>Insecta</taxon>
        <taxon>Pterygota</taxon>
        <taxon>Neoptera</taxon>
        <taxon>Endopterygota</taxon>
        <taxon>Coleoptera</taxon>
        <taxon>Polyphaga</taxon>
        <taxon>Cucujiformia</taxon>
        <taxon>Chrysomeloidea</taxon>
        <taxon>Chrysomelidae</taxon>
        <taxon>Galerucinae</taxon>
        <taxon>Diabroticina</taxon>
        <taxon>Diabroticites</taxon>
        <taxon>Diabrotica</taxon>
    </lineage>
</organism>
<protein>
    <submittedName>
        <fullName evidence="1">Uncharacterized protein</fullName>
    </submittedName>
</protein>
<dbReference type="AlphaFoldDB" id="A0A9N9T1U6"/>
<accession>A0A9N9T1U6</accession>
<reference evidence="1" key="1">
    <citation type="submission" date="2022-01" db="EMBL/GenBank/DDBJ databases">
        <authorList>
            <person name="King R."/>
        </authorList>
    </citation>
    <scope>NUCLEOTIDE SEQUENCE</scope>
</reference>
<dbReference type="Proteomes" id="UP001153709">
    <property type="component" value="Chromosome 5"/>
</dbReference>
<sequence length="95" mass="10752">MARAKEFTKQNVDKYFSILKPELEKINFDPSRIFNVDETGISVVQYKATRVATCKEKKQVHTLSSAERRSTTRVITCLSAAGQYIPSLLIFPLKG</sequence>
<dbReference type="EMBL" id="OU898280">
    <property type="protein sequence ID" value="CAG9834850.1"/>
    <property type="molecule type" value="Genomic_DNA"/>
</dbReference>
<evidence type="ECO:0000313" key="1">
    <source>
        <dbReference type="EMBL" id="CAG9834850.1"/>
    </source>
</evidence>
<dbReference type="OrthoDB" id="6739848at2759"/>
<evidence type="ECO:0000313" key="2">
    <source>
        <dbReference type="Proteomes" id="UP001153709"/>
    </source>
</evidence>
<gene>
    <name evidence="1" type="ORF">DIABBA_LOCUS8112</name>
</gene>